<dbReference type="Pfam" id="PF04586">
    <property type="entry name" value="Peptidase_S78"/>
    <property type="match status" value="1"/>
</dbReference>
<feature type="region of interest" description="Disordered" evidence="5">
    <location>
        <begin position="169"/>
        <end position="198"/>
    </location>
</feature>
<evidence type="ECO:0000256" key="5">
    <source>
        <dbReference type="SAM" id="MobiDB-lite"/>
    </source>
</evidence>
<comment type="subcellular location">
    <subcellularLocation>
        <location evidence="1">Virion</location>
    </subcellularLocation>
</comment>
<evidence type="ECO:0000259" key="7">
    <source>
        <dbReference type="Pfam" id="PF05065"/>
    </source>
</evidence>
<evidence type="ECO:0000256" key="3">
    <source>
        <dbReference type="ARBA" id="ARBA00022670"/>
    </source>
</evidence>
<keyword evidence="9" id="KW-1185">Reference proteome</keyword>
<keyword evidence="2" id="KW-1188">Viral release from host cell</keyword>
<evidence type="ECO:0000313" key="9">
    <source>
        <dbReference type="Proteomes" id="UP000243542"/>
    </source>
</evidence>
<feature type="domain" description="Phage capsid-like C-terminal" evidence="7">
    <location>
        <begin position="321"/>
        <end position="571"/>
    </location>
</feature>
<evidence type="ECO:0000256" key="2">
    <source>
        <dbReference type="ARBA" id="ARBA00022612"/>
    </source>
</evidence>
<dbReference type="InterPro" id="IPR006433">
    <property type="entry name" value="Prohead_protease"/>
</dbReference>
<reference evidence="8 9" key="1">
    <citation type="submission" date="2017-10" db="EMBL/GenBank/DDBJ databases">
        <title>Sequencing the genomes of 1000 actinobacteria strains.</title>
        <authorList>
            <person name="Klenk H.-P."/>
        </authorList>
    </citation>
    <scope>NUCLEOTIDE SEQUENCE [LARGE SCALE GENOMIC DNA]</scope>
    <source>
        <strain evidence="8 9">DSM 46092</strain>
    </source>
</reference>
<name>A0A2A9FC94_9PSEU</name>
<dbReference type="SUPFAM" id="SSF56563">
    <property type="entry name" value="Major capsid protein gp5"/>
    <property type="match status" value="1"/>
</dbReference>
<dbReference type="NCBIfam" id="TIGR01554">
    <property type="entry name" value="major_cap_HK97"/>
    <property type="match status" value="1"/>
</dbReference>
<feature type="region of interest" description="Disordered" evidence="5">
    <location>
        <begin position="356"/>
        <end position="385"/>
    </location>
</feature>
<protein>
    <submittedName>
        <fullName evidence="8">HK97 family phage prohead protease/HK97 family phage major capsid protein,TIGR01554</fullName>
    </submittedName>
</protein>
<dbReference type="GO" id="GO:0006508">
    <property type="term" value="P:proteolysis"/>
    <property type="evidence" value="ECO:0007669"/>
    <property type="project" value="UniProtKB-KW"/>
</dbReference>
<dbReference type="InterPro" id="IPR024455">
    <property type="entry name" value="Phage_capsid"/>
</dbReference>
<dbReference type="Gene3D" id="3.30.2320.10">
    <property type="entry name" value="hypothetical protein PF0899 domain"/>
    <property type="match status" value="1"/>
</dbReference>
<feature type="domain" description="Prohead serine protease" evidence="6">
    <location>
        <begin position="13"/>
        <end position="167"/>
    </location>
</feature>
<keyword evidence="3 8" id="KW-0645">Protease</keyword>
<keyword evidence="4" id="KW-0378">Hydrolase</keyword>
<dbReference type="EMBL" id="PDJK01000002">
    <property type="protein sequence ID" value="PFG48120.1"/>
    <property type="molecule type" value="Genomic_DNA"/>
</dbReference>
<proteinExistence type="predicted"/>
<comment type="caution">
    <text evidence="8">The sequence shown here is derived from an EMBL/GenBank/DDBJ whole genome shotgun (WGS) entry which is preliminary data.</text>
</comment>
<sequence>MTTERRDYARPVELRSESENITIRGYAYVFGALSHDLGGFRERVERGAGRESMARNEMLATFNHNVNAPLARTGAGLRVGEDDTGGWYEIDLPDTSTARDLAELIRRGVVAGSSFTFSLPDARSDQEWTETRDGGMVRTLRRIDVVELGPVLNPAYPDTSAALRALDEVRSTQASHARPTTAAPTAKGSTTTLTTTELQETAEERARAEHALNAADADGATDTSARILEVLDRLDTRFAELFTNATTAEARAEAAQRTEEARSLAVNLLSHGAPQPQAADTRAKDNTTLRGLNVGEGAEFRAVMGVGVDMANKQIGKAVPADTLYTQLVEIIAERSNVIVGGARSITTSTGEKLTFPRVTPARPTAKPKEAEALPENYPGTDTVSNSPEKYGYVSHLSAELVQDDAVDLVGFLAADAGPNLADQMGRDFLAALLGGIVVKESPAKLTKEADAADFVIDLFYDLPTAAANRASWLMGRKAISRLRKLKDGNGQYLLKSVSDGSALTLMGRPVLRDAGFDDDNTKVVLSDLSGFVTRFAGPLRVARSTEAKFVEDLVSFKFVQRAAGTLVDATGSALLTLPATGAGA</sequence>
<organism evidence="8 9">
    <name type="scientific">Amycolatopsis sulphurea</name>
    <dbReference type="NCBI Taxonomy" id="76022"/>
    <lineage>
        <taxon>Bacteria</taxon>
        <taxon>Bacillati</taxon>
        <taxon>Actinomycetota</taxon>
        <taxon>Actinomycetes</taxon>
        <taxon>Pseudonocardiales</taxon>
        <taxon>Pseudonocardiaceae</taxon>
        <taxon>Amycolatopsis</taxon>
    </lineage>
</organism>
<evidence type="ECO:0000259" key="6">
    <source>
        <dbReference type="Pfam" id="PF04586"/>
    </source>
</evidence>
<evidence type="ECO:0000313" key="8">
    <source>
        <dbReference type="EMBL" id="PFG48120.1"/>
    </source>
</evidence>
<dbReference type="Proteomes" id="UP000243542">
    <property type="component" value="Unassembled WGS sequence"/>
</dbReference>
<gene>
    <name evidence="8" type="ORF">ATK36_3194</name>
</gene>
<evidence type="ECO:0000256" key="4">
    <source>
        <dbReference type="ARBA" id="ARBA00022801"/>
    </source>
</evidence>
<dbReference type="NCBIfam" id="TIGR01543">
    <property type="entry name" value="proheadase_HK97"/>
    <property type="match status" value="1"/>
</dbReference>
<dbReference type="AlphaFoldDB" id="A0A2A9FC94"/>
<dbReference type="Gene3D" id="3.30.2400.10">
    <property type="entry name" value="Major capsid protein gp5"/>
    <property type="match status" value="1"/>
</dbReference>
<dbReference type="Pfam" id="PF05065">
    <property type="entry name" value="Phage_capsid"/>
    <property type="match status" value="1"/>
</dbReference>
<dbReference type="InterPro" id="IPR054612">
    <property type="entry name" value="Phage_capsid-like_C"/>
</dbReference>
<evidence type="ECO:0000256" key="1">
    <source>
        <dbReference type="ARBA" id="ARBA00004328"/>
    </source>
</evidence>
<dbReference type="InterPro" id="IPR054613">
    <property type="entry name" value="Peptidase_S78_dom"/>
</dbReference>
<accession>A0A2A9FC94</accession>
<dbReference type="RefSeq" id="WP_141544452.1">
    <property type="nucleotide sequence ID" value="NZ_JBIAKZ010000002.1"/>
</dbReference>
<dbReference type="GO" id="GO:0008233">
    <property type="term" value="F:peptidase activity"/>
    <property type="evidence" value="ECO:0007669"/>
    <property type="project" value="UniProtKB-KW"/>
</dbReference>